<accession>A0A8H4B3F3</accession>
<protein>
    <submittedName>
        <fullName evidence="1">Uncharacterized protein</fullName>
    </submittedName>
</protein>
<dbReference type="Proteomes" id="UP000439903">
    <property type="component" value="Unassembled WGS sequence"/>
</dbReference>
<sequence>MPQEIQFVRIEGETSQELGKRFEEFCVMLLSELEVYGAFITHVEKSGDLGRDIIVEIFGMKFVVRKA</sequence>
<evidence type="ECO:0000313" key="2">
    <source>
        <dbReference type="Proteomes" id="UP000439903"/>
    </source>
</evidence>
<organism evidence="1 2">
    <name type="scientific">Gigaspora margarita</name>
    <dbReference type="NCBI Taxonomy" id="4874"/>
    <lineage>
        <taxon>Eukaryota</taxon>
        <taxon>Fungi</taxon>
        <taxon>Fungi incertae sedis</taxon>
        <taxon>Mucoromycota</taxon>
        <taxon>Glomeromycotina</taxon>
        <taxon>Glomeromycetes</taxon>
        <taxon>Diversisporales</taxon>
        <taxon>Gigasporaceae</taxon>
        <taxon>Gigaspora</taxon>
    </lineage>
</organism>
<gene>
    <name evidence="1" type="ORF">F8M41_015043</name>
</gene>
<comment type="caution">
    <text evidence="1">The sequence shown here is derived from an EMBL/GenBank/DDBJ whole genome shotgun (WGS) entry which is preliminary data.</text>
</comment>
<evidence type="ECO:0000313" key="1">
    <source>
        <dbReference type="EMBL" id="KAF0556686.1"/>
    </source>
</evidence>
<proteinExistence type="predicted"/>
<name>A0A8H4B3F3_GIGMA</name>
<keyword evidence="2" id="KW-1185">Reference proteome</keyword>
<dbReference type="EMBL" id="WTPW01000032">
    <property type="protein sequence ID" value="KAF0556686.1"/>
    <property type="molecule type" value="Genomic_DNA"/>
</dbReference>
<dbReference type="OrthoDB" id="2431093at2759"/>
<dbReference type="AlphaFoldDB" id="A0A8H4B3F3"/>
<reference evidence="1 2" key="1">
    <citation type="journal article" date="2019" name="Environ. Microbiol.">
        <title>At the nexus of three kingdoms: the genome of the mycorrhizal fungus Gigaspora margarita provides insights into plant, endobacterial and fungal interactions.</title>
        <authorList>
            <person name="Venice F."/>
            <person name="Ghignone S."/>
            <person name="Salvioli di Fossalunga A."/>
            <person name="Amselem J."/>
            <person name="Novero M."/>
            <person name="Xianan X."/>
            <person name="Sedzielewska Toro K."/>
            <person name="Morin E."/>
            <person name="Lipzen A."/>
            <person name="Grigoriev I.V."/>
            <person name="Henrissat B."/>
            <person name="Martin F.M."/>
            <person name="Bonfante P."/>
        </authorList>
    </citation>
    <scope>NUCLEOTIDE SEQUENCE [LARGE SCALE GENOMIC DNA]</scope>
    <source>
        <strain evidence="1 2">BEG34</strain>
    </source>
</reference>